<organism evidence="14 15">
    <name type="scientific">Sphingomonas parva</name>
    <dbReference type="NCBI Taxonomy" id="2555898"/>
    <lineage>
        <taxon>Bacteria</taxon>
        <taxon>Pseudomonadati</taxon>
        <taxon>Pseudomonadota</taxon>
        <taxon>Alphaproteobacteria</taxon>
        <taxon>Sphingomonadales</taxon>
        <taxon>Sphingomonadaceae</taxon>
        <taxon>Sphingomonas</taxon>
    </lineage>
</organism>
<feature type="transmembrane region" description="Helical" evidence="13">
    <location>
        <begin position="84"/>
        <end position="107"/>
    </location>
</feature>
<comment type="similarity">
    <text evidence="2">Belongs to the TMEM175 family.</text>
</comment>
<evidence type="ECO:0000256" key="7">
    <source>
        <dbReference type="ARBA" id="ARBA00022958"/>
    </source>
</evidence>
<name>A0A4Y8ZSC6_9SPHN</name>
<keyword evidence="15" id="KW-1185">Reference proteome</keyword>
<keyword evidence="10 13" id="KW-0472">Membrane</keyword>
<keyword evidence="5 13" id="KW-0812">Transmembrane</keyword>
<evidence type="ECO:0000256" key="12">
    <source>
        <dbReference type="ARBA" id="ARBA00034430"/>
    </source>
</evidence>
<evidence type="ECO:0000313" key="15">
    <source>
        <dbReference type="Proteomes" id="UP000298213"/>
    </source>
</evidence>
<keyword evidence="8 13" id="KW-1133">Transmembrane helix</keyword>
<dbReference type="OrthoDB" id="7626281at2"/>
<dbReference type="GO" id="GO:0005267">
    <property type="term" value="F:potassium channel activity"/>
    <property type="evidence" value="ECO:0007669"/>
    <property type="project" value="UniProtKB-KW"/>
</dbReference>
<proteinExistence type="inferred from homology"/>
<feature type="transmembrane region" description="Helical" evidence="13">
    <location>
        <begin position="164"/>
        <end position="192"/>
    </location>
</feature>
<dbReference type="RefSeq" id="WP_135087725.1">
    <property type="nucleotide sequence ID" value="NZ_SPDV01000027.1"/>
</dbReference>
<evidence type="ECO:0000256" key="1">
    <source>
        <dbReference type="ARBA" id="ARBA00004141"/>
    </source>
</evidence>
<keyword evidence="11" id="KW-0407">Ion channel</keyword>
<evidence type="ECO:0000256" key="13">
    <source>
        <dbReference type="SAM" id="Phobius"/>
    </source>
</evidence>
<comment type="caution">
    <text evidence="14">The sequence shown here is derived from an EMBL/GenBank/DDBJ whole genome shotgun (WGS) entry which is preliminary data.</text>
</comment>
<evidence type="ECO:0000256" key="5">
    <source>
        <dbReference type="ARBA" id="ARBA00022692"/>
    </source>
</evidence>
<evidence type="ECO:0000256" key="2">
    <source>
        <dbReference type="ARBA" id="ARBA00006920"/>
    </source>
</evidence>
<feature type="transmembrane region" description="Helical" evidence="13">
    <location>
        <begin position="119"/>
        <end position="137"/>
    </location>
</feature>
<dbReference type="Pfam" id="PF06736">
    <property type="entry name" value="TMEM175"/>
    <property type="match status" value="1"/>
</dbReference>
<evidence type="ECO:0000256" key="4">
    <source>
        <dbReference type="ARBA" id="ARBA00022538"/>
    </source>
</evidence>
<keyword evidence="4" id="KW-0633">Potassium transport</keyword>
<keyword evidence="9" id="KW-0406">Ion transport</keyword>
<accession>A0A4Y8ZSC6</accession>
<keyword evidence="7" id="KW-0630">Potassium</keyword>
<reference evidence="14 15" key="1">
    <citation type="submission" date="2019-03" db="EMBL/GenBank/DDBJ databases">
        <title>Genome sequence of Sphingomonas sp. 17J27-24.</title>
        <authorList>
            <person name="Kim M."/>
            <person name="Maeng S."/>
            <person name="Sathiyaraj S."/>
        </authorList>
    </citation>
    <scope>NUCLEOTIDE SEQUENCE [LARGE SCALE GENOMIC DNA]</scope>
    <source>
        <strain evidence="14 15">17J27-24</strain>
    </source>
</reference>
<evidence type="ECO:0000313" key="14">
    <source>
        <dbReference type="EMBL" id="TFI57699.1"/>
    </source>
</evidence>
<dbReference type="PANTHER" id="PTHR31462">
    <property type="entry name" value="ENDOSOMAL/LYSOSOMAL POTASSIUM CHANNEL TMEM175"/>
    <property type="match status" value="1"/>
</dbReference>
<keyword evidence="6" id="KW-0631">Potassium channel</keyword>
<dbReference type="GO" id="GO:0015252">
    <property type="term" value="F:proton channel activity"/>
    <property type="evidence" value="ECO:0007669"/>
    <property type="project" value="InterPro"/>
</dbReference>
<feature type="transmembrane region" description="Helical" evidence="13">
    <location>
        <begin position="50"/>
        <end position="72"/>
    </location>
</feature>
<sequence>MIKTPTDHPLERLVFFSDAVFAIAITLLVIEIHVPHLPHGAADGDFLRALAQLAPSFVGYCVSFAVIGAFWSGHHRSFALAGRYSGRVVVWNLALLGAIAFMPFVTAFGSTYSGARVPTVLYCAWMLLTALLNMKVVRIVTSAPMVAPGNDAAVADARRRSRSVALGAASATLIGLIVPYLGQAALISIPLWRRLLAGLERGRAPVPAAAAEADAHG</sequence>
<dbReference type="Proteomes" id="UP000298213">
    <property type="component" value="Unassembled WGS sequence"/>
</dbReference>
<dbReference type="GO" id="GO:0016020">
    <property type="term" value="C:membrane"/>
    <property type="evidence" value="ECO:0007669"/>
    <property type="project" value="UniProtKB-SubCell"/>
</dbReference>
<evidence type="ECO:0000256" key="9">
    <source>
        <dbReference type="ARBA" id="ARBA00023065"/>
    </source>
</evidence>
<feature type="transmembrane region" description="Helical" evidence="13">
    <location>
        <begin position="12"/>
        <end position="30"/>
    </location>
</feature>
<comment type="catalytic activity">
    <reaction evidence="12">
        <text>K(+)(in) = K(+)(out)</text>
        <dbReference type="Rhea" id="RHEA:29463"/>
        <dbReference type="ChEBI" id="CHEBI:29103"/>
    </reaction>
</comment>
<gene>
    <name evidence="14" type="ORF">E2493_13705</name>
</gene>
<evidence type="ECO:0000256" key="6">
    <source>
        <dbReference type="ARBA" id="ARBA00022826"/>
    </source>
</evidence>
<evidence type="ECO:0000256" key="3">
    <source>
        <dbReference type="ARBA" id="ARBA00022448"/>
    </source>
</evidence>
<protein>
    <submittedName>
        <fullName evidence="14">DUF1211 domain-containing protein</fullName>
    </submittedName>
</protein>
<dbReference type="PANTHER" id="PTHR31462:SF5">
    <property type="entry name" value="ENDOSOMAL_LYSOSOMAL PROTON CHANNEL TMEM175"/>
    <property type="match status" value="1"/>
</dbReference>
<dbReference type="InterPro" id="IPR010617">
    <property type="entry name" value="TMEM175-like"/>
</dbReference>
<dbReference type="EMBL" id="SPDV01000027">
    <property type="protein sequence ID" value="TFI57699.1"/>
    <property type="molecule type" value="Genomic_DNA"/>
</dbReference>
<evidence type="ECO:0000256" key="11">
    <source>
        <dbReference type="ARBA" id="ARBA00023303"/>
    </source>
</evidence>
<keyword evidence="3" id="KW-0813">Transport</keyword>
<evidence type="ECO:0000256" key="10">
    <source>
        <dbReference type="ARBA" id="ARBA00023136"/>
    </source>
</evidence>
<dbReference type="AlphaFoldDB" id="A0A4Y8ZSC6"/>
<evidence type="ECO:0000256" key="8">
    <source>
        <dbReference type="ARBA" id="ARBA00022989"/>
    </source>
</evidence>
<comment type="subcellular location">
    <subcellularLocation>
        <location evidence="1">Membrane</location>
        <topology evidence="1">Multi-pass membrane protein</topology>
    </subcellularLocation>
</comment>